<proteinExistence type="predicted"/>
<sequence length="119" mass="12981">MPCSLAIVYGRRKTLSDIVRKGTAIDGVCAKGIAPSQPHLVDVEDIPIVLGSDCIEAFRFLGLPLNPIYHARAMSIGITAEACPVLMAINGGRYKPLFNIDCEREALYVIPKVFYGDCR</sequence>
<dbReference type="AlphaFoldDB" id="A0A5N5GHL0"/>
<accession>A0A5N5GHL0</accession>
<reference evidence="1 2" key="2">
    <citation type="submission" date="2019-11" db="EMBL/GenBank/DDBJ databases">
        <title>A de novo genome assembly of a pear dwarfing rootstock.</title>
        <authorList>
            <person name="Wang F."/>
            <person name="Wang J."/>
            <person name="Li S."/>
            <person name="Zhang Y."/>
            <person name="Fang M."/>
            <person name="Ma L."/>
            <person name="Zhao Y."/>
            <person name="Jiang S."/>
        </authorList>
    </citation>
    <scope>NUCLEOTIDE SEQUENCE [LARGE SCALE GENOMIC DNA]</scope>
    <source>
        <strain evidence="1">S2</strain>
        <tissue evidence="1">Leaf</tissue>
    </source>
</reference>
<dbReference type="EMBL" id="SMOL01000406">
    <property type="protein sequence ID" value="KAB2614587.1"/>
    <property type="molecule type" value="Genomic_DNA"/>
</dbReference>
<dbReference type="Proteomes" id="UP000327157">
    <property type="component" value="Unassembled WGS sequence"/>
</dbReference>
<protein>
    <submittedName>
        <fullName evidence="1">Uncharacterized protein</fullName>
    </submittedName>
</protein>
<keyword evidence="2" id="KW-1185">Reference proteome</keyword>
<comment type="caution">
    <text evidence="1">The sequence shown here is derived from an EMBL/GenBank/DDBJ whole genome shotgun (WGS) entry which is preliminary data.</text>
</comment>
<reference evidence="1 2" key="1">
    <citation type="submission" date="2019-09" db="EMBL/GenBank/DDBJ databases">
        <authorList>
            <person name="Ou C."/>
        </authorList>
    </citation>
    <scope>NUCLEOTIDE SEQUENCE [LARGE SCALE GENOMIC DNA]</scope>
    <source>
        <strain evidence="1">S2</strain>
        <tissue evidence="1">Leaf</tissue>
    </source>
</reference>
<evidence type="ECO:0000313" key="2">
    <source>
        <dbReference type="Proteomes" id="UP000327157"/>
    </source>
</evidence>
<gene>
    <name evidence="1" type="ORF">D8674_038622</name>
</gene>
<name>A0A5N5GHL0_9ROSA</name>
<evidence type="ECO:0000313" key="1">
    <source>
        <dbReference type="EMBL" id="KAB2614587.1"/>
    </source>
</evidence>
<organism evidence="1 2">
    <name type="scientific">Pyrus ussuriensis x Pyrus communis</name>
    <dbReference type="NCBI Taxonomy" id="2448454"/>
    <lineage>
        <taxon>Eukaryota</taxon>
        <taxon>Viridiplantae</taxon>
        <taxon>Streptophyta</taxon>
        <taxon>Embryophyta</taxon>
        <taxon>Tracheophyta</taxon>
        <taxon>Spermatophyta</taxon>
        <taxon>Magnoliopsida</taxon>
        <taxon>eudicotyledons</taxon>
        <taxon>Gunneridae</taxon>
        <taxon>Pentapetalae</taxon>
        <taxon>rosids</taxon>
        <taxon>fabids</taxon>
        <taxon>Rosales</taxon>
        <taxon>Rosaceae</taxon>
        <taxon>Amygdaloideae</taxon>
        <taxon>Maleae</taxon>
        <taxon>Pyrus</taxon>
    </lineage>
</organism>